<gene>
    <name evidence="1" type="ordered locus">Dfer_2418</name>
</gene>
<dbReference type="Proteomes" id="UP000002011">
    <property type="component" value="Chromosome"/>
</dbReference>
<sequence length="114" mass="13736">MAIFKWLTDYDEIITSYIIHDLLESEGMHYVHMEVHLSDSSRLFIREFRQSSRRKYAFHWQKNTGELILRWDNAPHFPGLPNFPHHKHLADSSVEDSYDISLDDVFRYLVSRIR</sequence>
<dbReference type="HOGENOM" id="CLU_159819_1_0_10"/>
<dbReference type="RefSeq" id="WP_015811886.1">
    <property type="nucleotide sequence ID" value="NC_013037.1"/>
</dbReference>
<name>C6W0N0_DYAFD</name>
<dbReference type="AlphaFoldDB" id="C6W0N0"/>
<accession>C6W0N0</accession>
<organism evidence="1 2">
    <name type="scientific">Dyadobacter fermentans (strain ATCC 700827 / DSM 18053 / CIP 107007 / KCTC 52180 / NS114)</name>
    <dbReference type="NCBI Taxonomy" id="471854"/>
    <lineage>
        <taxon>Bacteria</taxon>
        <taxon>Pseudomonadati</taxon>
        <taxon>Bacteroidota</taxon>
        <taxon>Cytophagia</taxon>
        <taxon>Cytophagales</taxon>
        <taxon>Spirosomataceae</taxon>
        <taxon>Dyadobacter</taxon>
    </lineage>
</organism>
<protein>
    <submittedName>
        <fullName evidence="1">Uncharacterized protein</fullName>
    </submittedName>
</protein>
<dbReference type="Pfam" id="PF20126">
    <property type="entry name" value="TumE"/>
    <property type="match status" value="1"/>
</dbReference>
<dbReference type="InterPro" id="IPR045397">
    <property type="entry name" value="TumE-like"/>
</dbReference>
<dbReference type="KEGG" id="dfe:Dfer_2418"/>
<keyword evidence="2" id="KW-1185">Reference proteome</keyword>
<evidence type="ECO:0000313" key="2">
    <source>
        <dbReference type="Proteomes" id="UP000002011"/>
    </source>
</evidence>
<dbReference type="eggNOG" id="ENOG50337GF">
    <property type="taxonomic scope" value="Bacteria"/>
</dbReference>
<reference evidence="1 2" key="1">
    <citation type="journal article" date="2009" name="Stand. Genomic Sci.">
        <title>Complete genome sequence of Dyadobacter fermentans type strain (NS114).</title>
        <authorList>
            <person name="Lang E."/>
            <person name="Lapidus A."/>
            <person name="Chertkov O."/>
            <person name="Brettin T."/>
            <person name="Detter J.C."/>
            <person name="Han C."/>
            <person name="Copeland A."/>
            <person name="Glavina Del Rio T."/>
            <person name="Nolan M."/>
            <person name="Chen F."/>
            <person name="Lucas S."/>
            <person name="Tice H."/>
            <person name="Cheng J.F."/>
            <person name="Land M."/>
            <person name="Hauser L."/>
            <person name="Chang Y.J."/>
            <person name="Jeffries C.D."/>
            <person name="Kopitz M."/>
            <person name="Bruce D."/>
            <person name="Goodwin L."/>
            <person name="Pitluck S."/>
            <person name="Ovchinnikova G."/>
            <person name="Pati A."/>
            <person name="Ivanova N."/>
            <person name="Mavrommatis K."/>
            <person name="Chen A."/>
            <person name="Palaniappan K."/>
            <person name="Chain P."/>
            <person name="Bristow J."/>
            <person name="Eisen J.A."/>
            <person name="Markowitz V."/>
            <person name="Hugenholtz P."/>
            <person name="Goker M."/>
            <person name="Rohde M."/>
            <person name="Kyrpides N.C."/>
            <person name="Klenk H.P."/>
        </authorList>
    </citation>
    <scope>NUCLEOTIDE SEQUENCE [LARGE SCALE GENOMIC DNA]</scope>
    <source>
        <strain evidence="2">ATCC 700827 / DSM 18053 / CIP 107007 / KCTC 52180 / NS114</strain>
    </source>
</reference>
<dbReference type="OrthoDB" id="572460at2"/>
<dbReference type="STRING" id="471854.Dfer_2418"/>
<evidence type="ECO:0000313" key="1">
    <source>
        <dbReference type="EMBL" id="ACT93636.1"/>
    </source>
</evidence>
<proteinExistence type="predicted"/>
<dbReference type="EMBL" id="CP001619">
    <property type="protein sequence ID" value="ACT93636.1"/>
    <property type="molecule type" value="Genomic_DNA"/>
</dbReference>